<accession>A0ABQ5GRM2</accession>
<evidence type="ECO:0000256" key="1">
    <source>
        <dbReference type="SAM" id="Coils"/>
    </source>
</evidence>
<comment type="caution">
    <text evidence="3">The sequence shown here is derived from an EMBL/GenBank/DDBJ whole genome shotgun (WGS) entry which is preliminary data.</text>
</comment>
<proteinExistence type="predicted"/>
<feature type="region of interest" description="Disordered" evidence="2">
    <location>
        <begin position="243"/>
        <end position="266"/>
    </location>
</feature>
<protein>
    <submittedName>
        <fullName evidence="3">Uncharacterized protein</fullName>
    </submittedName>
</protein>
<name>A0ABQ5GRM2_9ASTR</name>
<dbReference type="Proteomes" id="UP001151760">
    <property type="component" value="Unassembled WGS sequence"/>
</dbReference>
<dbReference type="EMBL" id="BQNB010018790">
    <property type="protein sequence ID" value="GJT78317.1"/>
    <property type="molecule type" value="Genomic_DNA"/>
</dbReference>
<evidence type="ECO:0000313" key="4">
    <source>
        <dbReference type="Proteomes" id="UP001151760"/>
    </source>
</evidence>
<keyword evidence="1" id="KW-0175">Coiled coil</keyword>
<gene>
    <name evidence="3" type="ORF">Tco_1045042</name>
</gene>
<reference evidence="3" key="1">
    <citation type="journal article" date="2022" name="Int. J. Mol. Sci.">
        <title>Draft Genome of Tanacetum Coccineum: Genomic Comparison of Closely Related Tanacetum-Family Plants.</title>
        <authorList>
            <person name="Yamashiro T."/>
            <person name="Shiraishi A."/>
            <person name="Nakayama K."/>
            <person name="Satake H."/>
        </authorList>
    </citation>
    <scope>NUCLEOTIDE SEQUENCE</scope>
</reference>
<feature type="coiled-coil region" evidence="1">
    <location>
        <begin position="7"/>
        <end position="45"/>
    </location>
</feature>
<keyword evidence="4" id="KW-1185">Reference proteome</keyword>
<reference evidence="3" key="2">
    <citation type="submission" date="2022-01" db="EMBL/GenBank/DDBJ databases">
        <authorList>
            <person name="Yamashiro T."/>
            <person name="Shiraishi A."/>
            <person name="Satake H."/>
            <person name="Nakayama K."/>
        </authorList>
    </citation>
    <scope>NUCLEOTIDE SEQUENCE</scope>
</reference>
<evidence type="ECO:0000313" key="3">
    <source>
        <dbReference type="EMBL" id="GJT78317.1"/>
    </source>
</evidence>
<evidence type="ECO:0000256" key="2">
    <source>
        <dbReference type="SAM" id="MobiDB-lite"/>
    </source>
</evidence>
<organism evidence="3 4">
    <name type="scientific">Tanacetum coccineum</name>
    <dbReference type="NCBI Taxonomy" id="301880"/>
    <lineage>
        <taxon>Eukaryota</taxon>
        <taxon>Viridiplantae</taxon>
        <taxon>Streptophyta</taxon>
        <taxon>Embryophyta</taxon>
        <taxon>Tracheophyta</taxon>
        <taxon>Spermatophyta</taxon>
        <taxon>Magnoliopsida</taxon>
        <taxon>eudicotyledons</taxon>
        <taxon>Gunneridae</taxon>
        <taxon>Pentapetalae</taxon>
        <taxon>asterids</taxon>
        <taxon>campanulids</taxon>
        <taxon>Asterales</taxon>
        <taxon>Asteraceae</taxon>
        <taxon>Asteroideae</taxon>
        <taxon>Anthemideae</taxon>
        <taxon>Anthemidinae</taxon>
        <taxon>Tanacetum</taxon>
    </lineage>
</organism>
<sequence>MVPLVKVASLESELKQTKETYSTALTKLILRVKKLEKQIQTTNSRRKTRIVLSEDENAAEDPSNQGRIIKEIDADTNITLFTPTKVSNQSDQSKDHLRVLSASKVLIEAANKEHVLLLLKLTPEEEEVLVLAVVELVIPVNQTVLLMERLKTKEKKLCKNLSLQRNSRRGFKKLDAREEVLAEATQAIQTHEIDWNDPSVLRYHAQLNRPYSVAKVRKNMIMYLKNQGGYKMCYFKDSEKESKEKDEERMKRKTLKAREDKIKRQKTKDDPEKLTLMEYLQVVSDSEEAINVIPLAVKSLIVSWKSYCKGDIGFYEIHRADGSYKTYKFFSEMLNDFDKDDLIVLYRLFNEKYASIRPGFDDLMLRGDMKIMFDPDENVSLDLSRLATTLNRLERSIQTGIYSKLLAIRQSS</sequence>